<dbReference type="InterPro" id="IPR053894">
    <property type="entry name" value="OAF_N"/>
</dbReference>
<dbReference type="EnsemblMetazoa" id="ENSAATROPT013177">
    <property type="protein sequence ID" value="ENSAATROPP011976"/>
    <property type="gene ID" value="ENSAATROPG010723"/>
</dbReference>
<evidence type="ECO:0000313" key="5">
    <source>
        <dbReference type="Proteomes" id="UP000075880"/>
    </source>
</evidence>
<dbReference type="Pfam" id="PF14941">
    <property type="entry name" value="OAF_N"/>
    <property type="match status" value="1"/>
</dbReference>
<evidence type="ECO:0008006" key="6">
    <source>
        <dbReference type="Google" id="ProtNLM"/>
    </source>
</evidence>
<dbReference type="AlphaFoldDB" id="A0AAG5DLE7"/>
<organism evidence="4 5">
    <name type="scientific">Anopheles atroparvus</name>
    <name type="common">European mosquito</name>
    <dbReference type="NCBI Taxonomy" id="41427"/>
    <lineage>
        <taxon>Eukaryota</taxon>
        <taxon>Metazoa</taxon>
        <taxon>Ecdysozoa</taxon>
        <taxon>Arthropoda</taxon>
        <taxon>Hexapoda</taxon>
        <taxon>Insecta</taxon>
        <taxon>Pterygota</taxon>
        <taxon>Neoptera</taxon>
        <taxon>Endopterygota</taxon>
        <taxon>Diptera</taxon>
        <taxon>Nematocera</taxon>
        <taxon>Culicoidea</taxon>
        <taxon>Culicidae</taxon>
        <taxon>Anophelinae</taxon>
        <taxon>Anopheles</taxon>
    </lineage>
</organism>
<evidence type="ECO:0000259" key="2">
    <source>
        <dbReference type="Pfam" id="PF14941"/>
    </source>
</evidence>
<accession>A0AAG5DLE7</accession>
<keyword evidence="5" id="KW-1185">Reference proteome</keyword>
<comment type="similarity">
    <text evidence="1">Belongs to the OAF family.</text>
</comment>
<dbReference type="InterPro" id="IPR026315">
    <property type="entry name" value="Oaf"/>
</dbReference>
<proteinExistence type="inferred from homology"/>
<evidence type="ECO:0000256" key="1">
    <source>
        <dbReference type="ARBA" id="ARBA00005786"/>
    </source>
</evidence>
<dbReference type="InterPro" id="IPR053897">
    <property type="entry name" value="Oaf_C"/>
</dbReference>
<feature type="domain" description="Out at first C-terminal" evidence="3">
    <location>
        <begin position="226"/>
        <end position="299"/>
    </location>
</feature>
<feature type="domain" description="Out at first protein BRICHOS-like" evidence="2">
    <location>
        <begin position="48"/>
        <end position="197"/>
    </location>
</feature>
<sequence>MVNSTIGVLNMAIMRRSSAGKSIWWSGGWKFVMGCLWCVLLIVNLAATQLIINVQNQGGEIVQETITSSVGDDTCSLEFQRSDGTLVTKLIDFKSEVQVLKALVLGEEERGQSQYQVMCFVTKFQKGDFITADAMAKLRQKNPSTIRTPEEDRGRENYTMTGWILLDRATPISRHVAPLCAEAQESTYVRDVDLKAWAELPGSSISILESAVKLFPSANSVTEPSRCSDVSAIWAPCICTLELCIGWYPCGLKYCKGRPESALQNGAAGGSYRCGIKTCRKCHQYSYYVREKQQCLWDE</sequence>
<dbReference type="Proteomes" id="UP000075880">
    <property type="component" value="Unassembled WGS sequence"/>
</dbReference>
<name>A0AAG5DLE7_ANOAO</name>
<dbReference type="PANTHER" id="PTHR13423:SF2">
    <property type="entry name" value="OUT AT FIRST PROTEIN HOMOLOG"/>
    <property type="match status" value="1"/>
</dbReference>
<evidence type="ECO:0000313" key="4">
    <source>
        <dbReference type="EnsemblMetazoa" id="ENSAATROPP011976"/>
    </source>
</evidence>
<dbReference type="Pfam" id="PF22873">
    <property type="entry name" value="OAF_C"/>
    <property type="match status" value="1"/>
</dbReference>
<dbReference type="PANTHER" id="PTHR13423">
    <property type="entry name" value="OUT AT FIRST"/>
    <property type="match status" value="1"/>
</dbReference>
<reference evidence="4" key="1">
    <citation type="submission" date="2024-04" db="UniProtKB">
        <authorList>
            <consortium name="EnsemblMetazoa"/>
        </authorList>
    </citation>
    <scope>IDENTIFICATION</scope>
    <source>
        <strain evidence="4">EBRO</strain>
    </source>
</reference>
<protein>
    <recommendedName>
        <fullName evidence="6">Out at first protein</fullName>
    </recommendedName>
</protein>
<evidence type="ECO:0000259" key="3">
    <source>
        <dbReference type="Pfam" id="PF22873"/>
    </source>
</evidence>